<name>A0A543FVD2_9PSEU</name>
<keyword evidence="1" id="KW-1133">Transmembrane helix</keyword>
<keyword evidence="1" id="KW-0472">Membrane</keyword>
<organism evidence="2 3">
    <name type="scientific">Pseudonocardia cypriaca</name>
    <dbReference type="NCBI Taxonomy" id="882449"/>
    <lineage>
        <taxon>Bacteria</taxon>
        <taxon>Bacillati</taxon>
        <taxon>Actinomycetota</taxon>
        <taxon>Actinomycetes</taxon>
        <taxon>Pseudonocardiales</taxon>
        <taxon>Pseudonocardiaceae</taxon>
        <taxon>Pseudonocardia</taxon>
    </lineage>
</organism>
<evidence type="ECO:0000313" key="2">
    <source>
        <dbReference type="EMBL" id="TQM37772.1"/>
    </source>
</evidence>
<keyword evidence="1" id="KW-0812">Transmembrane</keyword>
<comment type="caution">
    <text evidence="2">The sequence shown here is derived from an EMBL/GenBank/DDBJ whole genome shotgun (WGS) entry which is preliminary data.</text>
</comment>
<accession>A0A543FVD2</accession>
<dbReference type="Proteomes" id="UP000319818">
    <property type="component" value="Unassembled WGS sequence"/>
</dbReference>
<gene>
    <name evidence="2" type="ORF">FB388_4990</name>
</gene>
<protein>
    <submittedName>
        <fullName evidence="2">Uncharacterized protein</fullName>
    </submittedName>
</protein>
<dbReference type="AlphaFoldDB" id="A0A543FVD2"/>
<reference evidence="2 3" key="1">
    <citation type="submission" date="2019-06" db="EMBL/GenBank/DDBJ databases">
        <title>Sequencing the genomes of 1000 actinobacteria strains.</title>
        <authorList>
            <person name="Klenk H.-P."/>
        </authorList>
    </citation>
    <scope>NUCLEOTIDE SEQUENCE [LARGE SCALE GENOMIC DNA]</scope>
    <source>
        <strain evidence="2 3">DSM 45511</strain>
    </source>
</reference>
<proteinExistence type="predicted"/>
<keyword evidence="3" id="KW-1185">Reference proteome</keyword>
<sequence>MNHPQHGHLPYPPPAPPPARPRRWPWVLLGMPLGMLVTLVLVVAIGIATNPTLPTNLSAASGSVAAPAATVLPAPAPPAPSGPLTTFGDGTWEVGVDIVPGKYKTSGPAPSGFGNCYHARLKTGDGSVGDILDNNNSKGPVTVTIKESDGYFESQGCADWVKAD</sequence>
<evidence type="ECO:0000256" key="1">
    <source>
        <dbReference type="SAM" id="Phobius"/>
    </source>
</evidence>
<dbReference type="EMBL" id="VFPH01000002">
    <property type="protein sequence ID" value="TQM37772.1"/>
    <property type="molecule type" value="Genomic_DNA"/>
</dbReference>
<evidence type="ECO:0000313" key="3">
    <source>
        <dbReference type="Proteomes" id="UP000319818"/>
    </source>
</evidence>
<feature type="transmembrane region" description="Helical" evidence="1">
    <location>
        <begin position="26"/>
        <end position="48"/>
    </location>
</feature>